<dbReference type="Gene3D" id="3.40.50.720">
    <property type="entry name" value="NAD(P)-binding Rossmann-like Domain"/>
    <property type="match status" value="1"/>
</dbReference>
<comment type="caution">
    <text evidence="2">The sequence shown here is derived from an EMBL/GenBank/DDBJ whole genome shotgun (WGS) entry which is preliminary data.</text>
</comment>
<keyword evidence="3" id="KW-1185">Reference proteome</keyword>
<feature type="region of interest" description="Disordered" evidence="1">
    <location>
        <begin position="288"/>
        <end position="310"/>
    </location>
</feature>
<proteinExistence type="predicted"/>
<protein>
    <recommendedName>
        <fullName evidence="4">Bacteriocin biosynthesis cyclodehydratase domain-containing protein</fullName>
    </recommendedName>
</protein>
<evidence type="ECO:0000313" key="2">
    <source>
        <dbReference type="EMBL" id="MBF4553058.1"/>
    </source>
</evidence>
<name>A0ABR9ZJ90_9CORY</name>
<reference evidence="2 3" key="1">
    <citation type="submission" date="2020-10" db="EMBL/GenBank/DDBJ databases">
        <title>Novel species in genus Corynebacterium.</title>
        <authorList>
            <person name="Zhang G."/>
        </authorList>
    </citation>
    <scope>NUCLEOTIDE SEQUENCE [LARGE SCALE GENOMIC DNA]</scope>
    <source>
        <strain evidence="2 3">DSM 45110</strain>
    </source>
</reference>
<dbReference type="EMBL" id="JADKMY010000001">
    <property type="protein sequence ID" value="MBF4553058.1"/>
    <property type="molecule type" value="Genomic_DNA"/>
</dbReference>
<sequence>MEFSGEKVHINRGTAVIARPGVGVQFGVLPHNAVVLPLPAQVSTGHVLTTFAAARLPIPRAELSTGLSYCGLSLEAAEDIVEELLRCGVLREFPAHPSIPVLKSGSASDRQVAALRKEGFAAHIVNTPRELILGHSAGSVALLPGNIFLTADVHYMLMQAGISHLPSVAIDGAIILGPLVIPGVTPCLQCMDHSYVTQDEQWHSIRMQAAGRPTSADPLHVEAAALTVASVVARHLMPFQAAGKPKDRIPELLRKRLEIRLGDAQIFTTEVEFAPGCLTCQMTRTAPEPRLSLEPRTDSLPTVEPKPRSA</sequence>
<evidence type="ECO:0000256" key="1">
    <source>
        <dbReference type="SAM" id="MobiDB-lite"/>
    </source>
</evidence>
<gene>
    <name evidence="2" type="ORF">IRY30_03030</name>
</gene>
<evidence type="ECO:0008006" key="4">
    <source>
        <dbReference type="Google" id="ProtNLM"/>
    </source>
</evidence>
<accession>A0ABR9ZJ90</accession>
<organism evidence="2 3">
    <name type="scientific">Corynebacterium suicordis DSM 45110</name>
    <dbReference type="NCBI Taxonomy" id="1121369"/>
    <lineage>
        <taxon>Bacteria</taxon>
        <taxon>Bacillati</taxon>
        <taxon>Actinomycetota</taxon>
        <taxon>Actinomycetes</taxon>
        <taxon>Mycobacteriales</taxon>
        <taxon>Corynebacteriaceae</taxon>
        <taxon>Corynebacterium</taxon>
    </lineage>
</organism>
<evidence type="ECO:0000313" key="3">
    <source>
        <dbReference type="Proteomes" id="UP000635902"/>
    </source>
</evidence>
<dbReference type="Proteomes" id="UP000635902">
    <property type="component" value="Unassembled WGS sequence"/>
</dbReference>